<dbReference type="PROSITE" id="PS50011">
    <property type="entry name" value="PROTEIN_KINASE_DOM"/>
    <property type="match status" value="1"/>
</dbReference>
<feature type="repeat" description="WD" evidence="3">
    <location>
        <begin position="665"/>
        <end position="700"/>
    </location>
</feature>
<feature type="repeat" description="WD" evidence="3">
    <location>
        <begin position="539"/>
        <end position="580"/>
    </location>
</feature>
<dbReference type="PROSITE" id="PS50082">
    <property type="entry name" value="WD_REPEATS_2"/>
    <property type="match status" value="7"/>
</dbReference>
<dbReference type="PANTHER" id="PTHR19848:SF8">
    <property type="entry name" value="F-BOX AND WD REPEAT DOMAIN CONTAINING 7"/>
    <property type="match status" value="1"/>
</dbReference>
<keyword evidence="1 3" id="KW-0853">WD repeat</keyword>
<dbReference type="PROSITE" id="PS50294">
    <property type="entry name" value="WD_REPEATS_REGION"/>
    <property type="match status" value="7"/>
</dbReference>
<dbReference type="InterPro" id="IPR036322">
    <property type="entry name" value="WD40_repeat_dom_sf"/>
</dbReference>
<dbReference type="STRING" id="497965.Cyan7822_4465"/>
<proteinExistence type="predicted"/>
<keyword evidence="2" id="KW-0677">Repeat</keyword>
<evidence type="ECO:0000259" key="5">
    <source>
        <dbReference type="PROSITE" id="PS50011"/>
    </source>
</evidence>
<dbReference type="PROSITE" id="PS00678">
    <property type="entry name" value="WD_REPEATS_1"/>
    <property type="match status" value="6"/>
</dbReference>
<dbReference type="InterPro" id="IPR020472">
    <property type="entry name" value="WD40_PAC1"/>
</dbReference>
<dbReference type="RefSeq" id="WP_013324439.1">
    <property type="nucleotide sequence ID" value="NC_014501.1"/>
</dbReference>
<evidence type="ECO:0000256" key="4">
    <source>
        <dbReference type="SAM" id="MobiDB-lite"/>
    </source>
</evidence>
<dbReference type="GO" id="GO:0004672">
    <property type="term" value="F:protein kinase activity"/>
    <property type="evidence" value="ECO:0007669"/>
    <property type="project" value="InterPro"/>
</dbReference>
<dbReference type="InterPro" id="IPR008271">
    <property type="entry name" value="Ser/Thr_kinase_AS"/>
</dbReference>
<dbReference type="AlphaFoldDB" id="E0UC38"/>
<dbReference type="PANTHER" id="PTHR19848">
    <property type="entry name" value="WD40 REPEAT PROTEIN"/>
    <property type="match status" value="1"/>
</dbReference>
<dbReference type="KEGG" id="cyj:Cyan7822_4465"/>
<keyword evidence="6" id="KW-0808">Transferase</keyword>
<dbReference type="InterPro" id="IPR011009">
    <property type="entry name" value="Kinase-like_dom_sf"/>
</dbReference>
<feature type="repeat" description="WD" evidence="3">
    <location>
        <begin position="413"/>
        <end position="454"/>
    </location>
</feature>
<dbReference type="InterPro" id="IPR000719">
    <property type="entry name" value="Prot_kinase_dom"/>
</dbReference>
<dbReference type="SMART" id="SM00220">
    <property type="entry name" value="S_TKc"/>
    <property type="match status" value="1"/>
</dbReference>
<sequence>MRLCINPNCLKPENDDKHLFCRSCGSELLLQGLYRVCRELGGGGFGKTYEVAEGDTLKVLKVLIMNNPIALRLFKQEAEVLQKLNHPGIPKVEADGYFEYYPRGSQDPIHCIVMEKIEGEDLATYLEKRGQAIPQKLALKWLIEIAEILHQVHTQGFLHRDIKPANIMLRSDGQLVLIDFGTVKAATATVMSSQPKKPGTEVYTPGYAPPEQVQGYTVHKSDFFAIGRSFVHLLTNKPPLDFYNLDTGDLEWRGAVPNISPLLVDFLDQLMQRLAKDRPKDTGAILQGLREIENQLYPPPLPKAAQTQPSLPDEALKQKSQPFSPPKPAKYKKRPQANLPEWGLISLLAITIFFGGKQIISEKRENKLLGAGILLIGLLETQAYGYIRHKKFPSNPVFLITNLPSSWLLQKTLTGHSSWVISVAISPDGQTLVSGSGDQTIHIWDLATGQLKRTLTGHSDYVNSVAISPDGQTLVSGSDDKTIKIWDLATGQLKRTLTGHSDYVNSVAISPDGQTLVSGSDDKTIKIWDLATGQLKRTLTGHSNEVYPVAISPDGQTLVSGSDDKTIKIWDLATGQLKRTLTGHSDAVISVAISPDGQTLVSGSDDKTIKIWDLATGQLKRTLTGHSDAVISVAISPDGQTLVSGSDDKTIKIWDLATGQLKRTLTGHSNWVLSVAISPDGQTLVSGSYDKTIKIWRLER</sequence>
<accession>E0UC38</accession>
<protein>
    <submittedName>
        <fullName evidence="6">Serine/threonine-protein kinase-like domain protein</fullName>
    </submittedName>
</protein>
<feature type="repeat" description="WD" evidence="3">
    <location>
        <begin position="497"/>
        <end position="538"/>
    </location>
</feature>
<dbReference type="InterPro" id="IPR015943">
    <property type="entry name" value="WD40/YVTN_repeat-like_dom_sf"/>
</dbReference>
<dbReference type="SMART" id="SM00320">
    <property type="entry name" value="WD40"/>
    <property type="match status" value="7"/>
</dbReference>
<dbReference type="SUPFAM" id="SSF50978">
    <property type="entry name" value="WD40 repeat-like"/>
    <property type="match status" value="1"/>
</dbReference>
<evidence type="ECO:0000256" key="3">
    <source>
        <dbReference type="PROSITE-ProRule" id="PRU00221"/>
    </source>
</evidence>
<feature type="domain" description="Protein kinase" evidence="5">
    <location>
        <begin position="34"/>
        <end position="297"/>
    </location>
</feature>
<dbReference type="EMBL" id="CP002198">
    <property type="protein sequence ID" value="ADN16376.1"/>
    <property type="molecule type" value="Genomic_DNA"/>
</dbReference>
<dbReference type="PROSITE" id="PS00108">
    <property type="entry name" value="PROTEIN_KINASE_ST"/>
    <property type="match status" value="1"/>
</dbReference>
<dbReference type="Proteomes" id="UP000008206">
    <property type="component" value="Chromosome"/>
</dbReference>
<feature type="region of interest" description="Disordered" evidence="4">
    <location>
        <begin position="296"/>
        <end position="334"/>
    </location>
</feature>
<organism evidence="6 7">
    <name type="scientific">Gloeothece verrucosa (strain PCC 7822)</name>
    <name type="common">Cyanothece sp. (strain PCC 7822)</name>
    <dbReference type="NCBI Taxonomy" id="497965"/>
    <lineage>
        <taxon>Bacteria</taxon>
        <taxon>Bacillati</taxon>
        <taxon>Cyanobacteriota</taxon>
        <taxon>Cyanophyceae</taxon>
        <taxon>Oscillatoriophycideae</taxon>
        <taxon>Chroococcales</taxon>
        <taxon>Aphanothecaceae</taxon>
        <taxon>Gloeothece</taxon>
        <taxon>Gloeothece verrucosa</taxon>
    </lineage>
</organism>
<dbReference type="Pfam" id="PF00400">
    <property type="entry name" value="WD40"/>
    <property type="match status" value="2"/>
</dbReference>
<dbReference type="SUPFAM" id="SSF56112">
    <property type="entry name" value="Protein kinase-like (PK-like)"/>
    <property type="match status" value="1"/>
</dbReference>
<dbReference type="InterPro" id="IPR018391">
    <property type="entry name" value="PQQ_b-propeller_rpt"/>
</dbReference>
<dbReference type="InterPro" id="IPR001680">
    <property type="entry name" value="WD40_rpt"/>
</dbReference>
<dbReference type="OrthoDB" id="422888at2"/>
<dbReference type="Gene3D" id="3.30.200.20">
    <property type="entry name" value="Phosphorylase Kinase, domain 1"/>
    <property type="match status" value="1"/>
</dbReference>
<dbReference type="PRINTS" id="PR00320">
    <property type="entry name" value="GPROTEINBRPT"/>
</dbReference>
<dbReference type="CDD" id="cd14014">
    <property type="entry name" value="STKc_PknB_like"/>
    <property type="match status" value="1"/>
</dbReference>
<dbReference type="InterPro" id="IPR019775">
    <property type="entry name" value="WD40_repeat_CS"/>
</dbReference>
<name>E0UC38_GLOV7</name>
<feature type="repeat" description="WD" evidence="3">
    <location>
        <begin position="623"/>
        <end position="664"/>
    </location>
</feature>
<dbReference type="Pfam" id="PF00069">
    <property type="entry name" value="Pkinase"/>
    <property type="match status" value="1"/>
</dbReference>
<dbReference type="SMART" id="SM00564">
    <property type="entry name" value="PQQ"/>
    <property type="match status" value="6"/>
</dbReference>
<dbReference type="HOGENOM" id="CLU_000288_135_4_3"/>
<evidence type="ECO:0000313" key="6">
    <source>
        <dbReference type="EMBL" id="ADN16376.1"/>
    </source>
</evidence>
<dbReference type="eggNOG" id="COG2319">
    <property type="taxonomic scope" value="Bacteria"/>
</dbReference>
<dbReference type="CDD" id="cd00200">
    <property type="entry name" value="WD40"/>
    <property type="match status" value="1"/>
</dbReference>
<dbReference type="eggNOG" id="COG0515">
    <property type="taxonomic scope" value="Bacteria"/>
</dbReference>
<dbReference type="Gene3D" id="1.10.510.10">
    <property type="entry name" value="Transferase(Phosphotransferase) domain 1"/>
    <property type="match status" value="1"/>
</dbReference>
<keyword evidence="7" id="KW-1185">Reference proteome</keyword>
<reference evidence="7" key="1">
    <citation type="journal article" date="2011" name="MBio">
        <title>Novel metabolic attributes of the genus Cyanothece, comprising a group of unicellular nitrogen-fixing Cyanobacteria.</title>
        <authorList>
            <person name="Bandyopadhyay A."/>
            <person name="Elvitigala T."/>
            <person name="Welsh E."/>
            <person name="Stockel J."/>
            <person name="Liberton M."/>
            <person name="Min H."/>
            <person name="Sherman L.A."/>
            <person name="Pakrasi H.B."/>
        </authorList>
    </citation>
    <scope>NUCLEOTIDE SEQUENCE [LARGE SCALE GENOMIC DNA]</scope>
    <source>
        <strain evidence="7">PCC 7822</strain>
    </source>
</reference>
<gene>
    <name evidence="6" type="ordered locus">Cyan7822_4465</name>
</gene>
<feature type="repeat" description="WD" evidence="3">
    <location>
        <begin position="581"/>
        <end position="622"/>
    </location>
</feature>
<evidence type="ECO:0000256" key="1">
    <source>
        <dbReference type="ARBA" id="ARBA00022574"/>
    </source>
</evidence>
<dbReference type="Gene3D" id="2.130.10.10">
    <property type="entry name" value="YVTN repeat-like/Quinoprotein amine dehydrogenase"/>
    <property type="match status" value="4"/>
</dbReference>
<dbReference type="NCBIfam" id="NF045510">
    <property type="entry name" value="4Cys_prefix_kin"/>
    <property type="match status" value="1"/>
</dbReference>
<evidence type="ECO:0000313" key="7">
    <source>
        <dbReference type="Proteomes" id="UP000008206"/>
    </source>
</evidence>
<feature type="repeat" description="WD" evidence="3">
    <location>
        <begin position="455"/>
        <end position="496"/>
    </location>
</feature>
<dbReference type="GO" id="GO:0005524">
    <property type="term" value="F:ATP binding"/>
    <property type="evidence" value="ECO:0007669"/>
    <property type="project" value="InterPro"/>
</dbReference>
<keyword evidence="6" id="KW-0418">Kinase</keyword>
<evidence type="ECO:0000256" key="2">
    <source>
        <dbReference type="ARBA" id="ARBA00022737"/>
    </source>
</evidence>
<dbReference type="Pfam" id="PF25173">
    <property type="entry name" value="Beta-prop_WDR3_1st"/>
    <property type="match status" value="1"/>
</dbReference>